<keyword evidence="2 3" id="KW-0119">Carbohydrate metabolism</keyword>
<dbReference type="HAMAP" id="MF_00068">
    <property type="entry name" value="MurQ"/>
    <property type="match status" value="1"/>
</dbReference>
<dbReference type="Gene3D" id="1.10.8.1080">
    <property type="match status" value="1"/>
</dbReference>
<name>A0ABS9H263_9BACL</name>
<comment type="similarity">
    <text evidence="3">Belongs to the GCKR-like family. MurNAc-6-P etherase subfamily.</text>
</comment>
<dbReference type="Proteomes" id="UP001649381">
    <property type="component" value="Unassembled WGS sequence"/>
</dbReference>
<proteinExistence type="inferred from homology"/>
<evidence type="ECO:0000256" key="3">
    <source>
        <dbReference type="HAMAP-Rule" id="MF_00068"/>
    </source>
</evidence>
<dbReference type="NCBIfam" id="TIGR00274">
    <property type="entry name" value="N-acetylmuramic acid 6-phosphate etherase"/>
    <property type="match status" value="1"/>
</dbReference>
<accession>A0ABS9H263</accession>
<comment type="miscellaneous">
    <text evidence="3">A lyase-type mechanism (elimination/hydration) is suggested for the cleavage of the lactyl ether bond of MurNAc 6-phosphate, with the formation of an alpha,beta-unsaturated aldehyde intermediate with (E)-stereochemistry, followed by the syn addition of water to give product.</text>
</comment>
<evidence type="ECO:0000313" key="5">
    <source>
        <dbReference type="EMBL" id="MCF6137740.1"/>
    </source>
</evidence>
<dbReference type="SUPFAM" id="SSF53697">
    <property type="entry name" value="SIS domain"/>
    <property type="match status" value="1"/>
</dbReference>
<comment type="subunit">
    <text evidence="3">Homodimer.</text>
</comment>
<comment type="caution">
    <text evidence="5">The sequence shown here is derived from an EMBL/GenBank/DDBJ whole genome shotgun (WGS) entry which is preliminary data.</text>
</comment>
<feature type="active site" evidence="3">
    <location>
        <position position="116"/>
    </location>
</feature>
<dbReference type="NCBIfam" id="NF003915">
    <property type="entry name" value="PRK05441.1"/>
    <property type="match status" value="1"/>
</dbReference>
<dbReference type="Pfam" id="PF20741">
    <property type="entry name" value="GKRP-like_C"/>
    <property type="match status" value="1"/>
</dbReference>
<dbReference type="PANTHER" id="PTHR10088">
    <property type="entry name" value="GLUCOKINASE REGULATORY PROTEIN"/>
    <property type="match status" value="1"/>
</dbReference>
<protein>
    <recommendedName>
        <fullName evidence="3">N-acetylmuramic acid 6-phosphate etherase</fullName>
        <shortName evidence="3">MurNAc-6-P etherase</shortName>
        <ecNumber evidence="3">4.2.1.126</ecNumber>
    </recommendedName>
    <alternativeName>
        <fullName evidence="3">N-acetylmuramic acid 6-phosphate hydrolase</fullName>
    </alternativeName>
    <alternativeName>
        <fullName evidence="3">N-acetylmuramic acid 6-phosphate lyase</fullName>
    </alternativeName>
</protein>
<dbReference type="InterPro" id="IPR040190">
    <property type="entry name" value="MURQ/GCKR"/>
</dbReference>
<dbReference type="GO" id="GO:0016829">
    <property type="term" value="F:lyase activity"/>
    <property type="evidence" value="ECO:0007669"/>
    <property type="project" value="UniProtKB-KW"/>
</dbReference>
<dbReference type="InterPro" id="IPR005486">
    <property type="entry name" value="Glucokinase_regulatory_CS"/>
</dbReference>
<comment type="pathway">
    <text evidence="3">Amino-sugar metabolism; N-acetylmuramate degradation.</text>
</comment>
<gene>
    <name evidence="3 5" type="primary">murQ</name>
    <name evidence="5" type="ORF">L2716_08355</name>
</gene>
<evidence type="ECO:0000259" key="4">
    <source>
        <dbReference type="PROSITE" id="PS51464"/>
    </source>
</evidence>
<sequence>MELDLTSLTTEQRNMHTYSIDTLSTQDILQTINREDESVSLAVKKVLPQISSAVDLIYEAFKKNGRLFYIGAGTSGRLGVIDAAECPPTFSTKADLVQAIIAGGAEAMFEAIEGAEDDENQGRMDLLSRQILEKDIVVGITASGRTPYVIGAIEAAKEKGLKTISLSCNANSVVSKLVDQSIEVVVGPEILTGSTRMKAATAQKMVLNMLTTASMIKMGKVYENLMVDVNATNNKLVERAKGILMTITGVSYERATALLTQTGFEVKTAIVMEKAGVSFVIAKESIKKADGFVKKAIEIAKTNL</sequence>
<dbReference type="RefSeq" id="WP_236333574.1">
    <property type="nucleotide sequence ID" value="NZ_JAKIJS010000001.1"/>
</dbReference>
<dbReference type="CDD" id="cd05007">
    <property type="entry name" value="SIS_Etherase"/>
    <property type="match status" value="1"/>
</dbReference>
<feature type="active site" description="Proton donor" evidence="3">
    <location>
        <position position="85"/>
    </location>
</feature>
<dbReference type="EC" id="4.2.1.126" evidence="3"/>
<dbReference type="PANTHER" id="PTHR10088:SF4">
    <property type="entry name" value="GLUCOKINASE REGULATORY PROTEIN"/>
    <property type="match status" value="1"/>
</dbReference>
<dbReference type="InterPro" id="IPR001347">
    <property type="entry name" value="SIS_dom"/>
</dbReference>
<dbReference type="PROSITE" id="PS01272">
    <property type="entry name" value="GCKR"/>
    <property type="match status" value="1"/>
</dbReference>
<evidence type="ECO:0000313" key="6">
    <source>
        <dbReference type="Proteomes" id="UP001649381"/>
    </source>
</evidence>
<organism evidence="5 6">
    <name type="scientific">Pseudalkalibacillus berkeleyi</name>
    <dbReference type="NCBI Taxonomy" id="1069813"/>
    <lineage>
        <taxon>Bacteria</taxon>
        <taxon>Bacillati</taxon>
        <taxon>Bacillota</taxon>
        <taxon>Bacilli</taxon>
        <taxon>Bacillales</taxon>
        <taxon>Fictibacillaceae</taxon>
        <taxon>Pseudalkalibacillus</taxon>
    </lineage>
</organism>
<dbReference type="Gene3D" id="3.40.50.10490">
    <property type="entry name" value="Glucose-6-phosphate isomerase like protein, domain 1"/>
    <property type="match status" value="1"/>
</dbReference>
<comment type="catalytic activity">
    <reaction evidence="3">
        <text>N-acetyl-D-muramate 6-phosphate + H2O = N-acetyl-D-glucosamine 6-phosphate + (R)-lactate</text>
        <dbReference type="Rhea" id="RHEA:26410"/>
        <dbReference type="ChEBI" id="CHEBI:15377"/>
        <dbReference type="ChEBI" id="CHEBI:16004"/>
        <dbReference type="ChEBI" id="CHEBI:57513"/>
        <dbReference type="ChEBI" id="CHEBI:58722"/>
        <dbReference type="EC" id="4.2.1.126"/>
    </reaction>
</comment>
<dbReference type="Pfam" id="PF22645">
    <property type="entry name" value="GKRP_SIS_N"/>
    <property type="match status" value="1"/>
</dbReference>
<reference evidence="5 6" key="1">
    <citation type="submission" date="2022-01" db="EMBL/GenBank/DDBJ databases">
        <title>Alkalihalobacillus sp. EGI L200015, a novel bacterium isolated from a salt lake sediment.</title>
        <authorList>
            <person name="Gao L."/>
            <person name="Fang B.-Z."/>
            <person name="Li W.-J."/>
        </authorList>
    </citation>
    <scope>NUCLEOTIDE SEQUENCE [LARGE SCALE GENOMIC DNA]</scope>
    <source>
        <strain evidence="5 6">KCTC 12718</strain>
    </source>
</reference>
<dbReference type="NCBIfam" id="NF009222">
    <property type="entry name" value="PRK12570.1"/>
    <property type="match status" value="1"/>
</dbReference>
<keyword evidence="1 3" id="KW-0456">Lyase</keyword>
<feature type="domain" description="SIS" evidence="4">
    <location>
        <begin position="57"/>
        <end position="220"/>
    </location>
</feature>
<dbReference type="EMBL" id="JAKIJS010000001">
    <property type="protein sequence ID" value="MCF6137740.1"/>
    <property type="molecule type" value="Genomic_DNA"/>
</dbReference>
<dbReference type="InterPro" id="IPR046348">
    <property type="entry name" value="SIS_dom_sf"/>
</dbReference>
<dbReference type="InterPro" id="IPR005488">
    <property type="entry name" value="Etherase_MurQ"/>
</dbReference>
<keyword evidence="6" id="KW-1185">Reference proteome</keyword>
<dbReference type="PROSITE" id="PS51464">
    <property type="entry name" value="SIS"/>
    <property type="match status" value="1"/>
</dbReference>
<evidence type="ECO:0000256" key="1">
    <source>
        <dbReference type="ARBA" id="ARBA00023239"/>
    </source>
</evidence>
<comment type="function">
    <text evidence="3">Specifically catalyzes the cleavage of the D-lactyl ether substituent of MurNAc 6-phosphate, producing GlcNAc 6-phosphate and D-lactate.</text>
</comment>
<evidence type="ECO:0000256" key="2">
    <source>
        <dbReference type="ARBA" id="ARBA00023277"/>
    </source>
</evidence>